<dbReference type="EMBL" id="JBEWSZ010000001">
    <property type="protein sequence ID" value="MET2825864.1"/>
    <property type="molecule type" value="Genomic_DNA"/>
</dbReference>
<evidence type="ECO:0000313" key="1">
    <source>
        <dbReference type="EMBL" id="MET2825864.1"/>
    </source>
</evidence>
<reference evidence="1 2" key="1">
    <citation type="submission" date="2024-06" db="EMBL/GenBank/DDBJ databases">
        <authorList>
            <person name="Kim D.-U."/>
        </authorList>
    </citation>
    <scope>NUCLEOTIDE SEQUENCE [LARGE SCALE GENOMIC DNA]</scope>
    <source>
        <strain evidence="1 2">KACC15460</strain>
    </source>
</reference>
<proteinExistence type="predicted"/>
<keyword evidence="2" id="KW-1185">Reference proteome</keyword>
<sequence length="179" mass="20135">MSNWSLVEFQLANLFAAAADIKNQRRAYTIFDVIISFDTRLAICDSLMSLEEIDEIESTMWTQLSAKLSKSYKKRHELAHFSAKYDDAGDACIGITPFSNWTKFATGTGKTLTLLDIQERSKKFIDLHMAVGWFAVRAFFRHTGSPPPDQPEPALVPQLRALAIQRIEAKTRPPDAGRA</sequence>
<evidence type="ECO:0000313" key="2">
    <source>
        <dbReference type="Proteomes" id="UP001548832"/>
    </source>
</evidence>
<organism evidence="1 2">
    <name type="scientific">Mesorhizobium shangrilense</name>
    <dbReference type="NCBI Taxonomy" id="460060"/>
    <lineage>
        <taxon>Bacteria</taxon>
        <taxon>Pseudomonadati</taxon>
        <taxon>Pseudomonadota</taxon>
        <taxon>Alphaproteobacteria</taxon>
        <taxon>Hyphomicrobiales</taxon>
        <taxon>Phyllobacteriaceae</taxon>
        <taxon>Mesorhizobium</taxon>
    </lineage>
</organism>
<protein>
    <submittedName>
        <fullName evidence="1">Uncharacterized protein</fullName>
    </submittedName>
</protein>
<gene>
    <name evidence="1" type="ORF">ABVQ20_02625</name>
</gene>
<dbReference type="Proteomes" id="UP001548832">
    <property type="component" value="Unassembled WGS sequence"/>
</dbReference>
<accession>A0ABV2D759</accession>
<comment type="caution">
    <text evidence="1">The sequence shown here is derived from an EMBL/GenBank/DDBJ whole genome shotgun (WGS) entry which is preliminary data.</text>
</comment>
<name>A0ABV2D759_9HYPH</name>
<dbReference type="RefSeq" id="WP_354457940.1">
    <property type="nucleotide sequence ID" value="NZ_JBEWSZ010000001.1"/>
</dbReference>